<evidence type="ECO:0000256" key="1">
    <source>
        <dbReference type="ARBA" id="ARBA00004141"/>
    </source>
</evidence>
<protein>
    <submittedName>
        <fullName evidence="6">Major facilitator superfamily domain-containing protein</fullName>
    </submittedName>
</protein>
<sequence>MASGVVLVVALLFLPETYQPVLERRRRPEYGPSEKDQATFLQLMQTNLQRPFRMLTTQLIVQLLATYMALLYGTMFLFLFIYPRMWRDQYGQSVRISSLNYISAAIGYIAGVNIAGHLTDRIYAKLKARNNGIGKPEYRVPTMVIGTALVPIGLLWWGWSGAAKLHWIMPNIGCLLFTAGCYICSACITIYTIDTYTQYATSAVSTNLVTRSITATFFPLFAPYMFDKLGFGLGATVLAGGFTIVGILVISVLWFYDLSK</sequence>
<evidence type="ECO:0000313" key="6">
    <source>
        <dbReference type="EMBL" id="KAF2873400.1"/>
    </source>
</evidence>
<dbReference type="EMBL" id="JAADJZ010000007">
    <property type="protein sequence ID" value="KAF2873400.1"/>
    <property type="molecule type" value="Genomic_DNA"/>
</dbReference>
<evidence type="ECO:0000256" key="2">
    <source>
        <dbReference type="ARBA" id="ARBA00022692"/>
    </source>
</evidence>
<dbReference type="SUPFAM" id="SSF103473">
    <property type="entry name" value="MFS general substrate transporter"/>
    <property type="match status" value="1"/>
</dbReference>
<dbReference type="AlphaFoldDB" id="A0A7C8M872"/>
<accession>A0A7C8M872</accession>
<proteinExistence type="predicted"/>
<dbReference type="Pfam" id="PF07690">
    <property type="entry name" value="MFS_1"/>
    <property type="match status" value="1"/>
</dbReference>
<feature type="transmembrane region" description="Helical" evidence="5">
    <location>
        <begin position="229"/>
        <end position="256"/>
    </location>
</feature>
<evidence type="ECO:0000256" key="3">
    <source>
        <dbReference type="ARBA" id="ARBA00022989"/>
    </source>
</evidence>
<organism evidence="6 7">
    <name type="scientific">Massariosphaeria phaeospora</name>
    <dbReference type="NCBI Taxonomy" id="100035"/>
    <lineage>
        <taxon>Eukaryota</taxon>
        <taxon>Fungi</taxon>
        <taxon>Dikarya</taxon>
        <taxon>Ascomycota</taxon>
        <taxon>Pezizomycotina</taxon>
        <taxon>Dothideomycetes</taxon>
        <taxon>Pleosporomycetidae</taxon>
        <taxon>Pleosporales</taxon>
        <taxon>Pleosporales incertae sedis</taxon>
        <taxon>Massariosphaeria</taxon>
    </lineage>
</organism>
<keyword evidence="2 5" id="KW-0812">Transmembrane</keyword>
<feature type="transmembrane region" description="Helical" evidence="5">
    <location>
        <begin position="138"/>
        <end position="159"/>
    </location>
</feature>
<dbReference type="Gene3D" id="1.20.1250.20">
    <property type="entry name" value="MFS general substrate transporter like domains"/>
    <property type="match status" value="1"/>
</dbReference>
<dbReference type="Proteomes" id="UP000481861">
    <property type="component" value="Unassembled WGS sequence"/>
</dbReference>
<dbReference type="OrthoDB" id="6770063at2759"/>
<feature type="transmembrane region" description="Helical" evidence="5">
    <location>
        <begin position="59"/>
        <end position="82"/>
    </location>
</feature>
<evidence type="ECO:0000313" key="7">
    <source>
        <dbReference type="Proteomes" id="UP000481861"/>
    </source>
</evidence>
<feature type="transmembrane region" description="Helical" evidence="5">
    <location>
        <begin position="199"/>
        <end position="222"/>
    </location>
</feature>
<keyword evidence="7" id="KW-1185">Reference proteome</keyword>
<dbReference type="GO" id="GO:0022857">
    <property type="term" value="F:transmembrane transporter activity"/>
    <property type="evidence" value="ECO:0007669"/>
    <property type="project" value="InterPro"/>
</dbReference>
<dbReference type="InterPro" id="IPR036259">
    <property type="entry name" value="MFS_trans_sf"/>
</dbReference>
<feature type="transmembrane region" description="Helical" evidence="5">
    <location>
        <begin position="94"/>
        <end position="118"/>
    </location>
</feature>
<dbReference type="PANTHER" id="PTHR23502">
    <property type="entry name" value="MAJOR FACILITATOR SUPERFAMILY"/>
    <property type="match status" value="1"/>
</dbReference>
<dbReference type="PANTHER" id="PTHR23502:SF60">
    <property type="entry name" value="MAJOR FACILITATOR SUPERFAMILY (MFS) PROFILE DOMAIN-CONTAINING PROTEIN-RELATED"/>
    <property type="match status" value="1"/>
</dbReference>
<name>A0A7C8M872_9PLEO</name>
<gene>
    <name evidence="6" type="ORF">BDV95DRAFT_341955</name>
</gene>
<feature type="transmembrane region" description="Helical" evidence="5">
    <location>
        <begin position="171"/>
        <end position="193"/>
    </location>
</feature>
<keyword evidence="3 5" id="KW-1133">Transmembrane helix</keyword>
<dbReference type="InterPro" id="IPR011701">
    <property type="entry name" value="MFS"/>
</dbReference>
<comment type="subcellular location">
    <subcellularLocation>
        <location evidence="1">Membrane</location>
        <topology evidence="1">Multi-pass membrane protein</topology>
    </subcellularLocation>
</comment>
<reference evidence="6 7" key="1">
    <citation type="submission" date="2020-01" db="EMBL/GenBank/DDBJ databases">
        <authorList>
            <consortium name="DOE Joint Genome Institute"/>
            <person name="Haridas S."/>
            <person name="Albert R."/>
            <person name="Binder M."/>
            <person name="Bloem J."/>
            <person name="Labutti K."/>
            <person name="Salamov A."/>
            <person name="Andreopoulos B."/>
            <person name="Baker S.E."/>
            <person name="Barry K."/>
            <person name="Bills G."/>
            <person name="Bluhm B.H."/>
            <person name="Cannon C."/>
            <person name="Castanera R."/>
            <person name="Culley D.E."/>
            <person name="Daum C."/>
            <person name="Ezra D."/>
            <person name="Gonzalez J.B."/>
            <person name="Henrissat B."/>
            <person name="Kuo A."/>
            <person name="Liang C."/>
            <person name="Lipzen A."/>
            <person name="Lutzoni F."/>
            <person name="Magnuson J."/>
            <person name="Mondo S."/>
            <person name="Nolan M."/>
            <person name="Ohm R."/>
            <person name="Pangilinan J."/>
            <person name="Park H.-J.H."/>
            <person name="Ramirez L."/>
            <person name="Alfaro M."/>
            <person name="Sun H."/>
            <person name="Tritt A."/>
            <person name="Yoshinaga Y."/>
            <person name="Zwiers L.-H.L."/>
            <person name="Turgeon B.G."/>
            <person name="Goodwin S.B."/>
            <person name="Spatafora J.W."/>
            <person name="Crous P.W."/>
            <person name="Grigoriev I.V."/>
        </authorList>
    </citation>
    <scope>NUCLEOTIDE SEQUENCE [LARGE SCALE GENOMIC DNA]</scope>
    <source>
        <strain evidence="6 7">CBS 611.86</strain>
    </source>
</reference>
<keyword evidence="4 5" id="KW-0472">Membrane</keyword>
<comment type="caution">
    <text evidence="6">The sequence shown here is derived from an EMBL/GenBank/DDBJ whole genome shotgun (WGS) entry which is preliminary data.</text>
</comment>
<evidence type="ECO:0000256" key="4">
    <source>
        <dbReference type="ARBA" id="ARBA00023136"/>
    </source>
</evidence>
<dbReference type="GO" id="GO:0016020">
    <property type="term" value="C:membrane"/>
    <property type="evidence" value="ECO:0007669"/>
    <property type="project" value="UniProtKB-SubCell"/>
</dbReference>
<evidence type="ECO:0000256" key="5">
    <source>
        <dbReference type="SAM" id="Phobius"/>
    </source>
</evidence>